<evidence type="ECO:0000256" key="6">
    <source>
        <dbReference type="SAM" id="Phobius"/>
    </source>
</evidence>
<dbReference type="InterPro" id="IPR015867">
    <property type="entry name" value="N-reg_PII/ATP_PRibTrfase_C"/>
</dbReference>
<keyword evidence="5 6" id="KW-0472">Membrane</keyword>
<dbReference type="RefSeq" id="WP_010230605.1">
    <property type="nucleotide sequence ID" value="NZ_CP007217.1"/>
</dbReference>
<evidence type="ECO:0000256" key="2">
    <source>
        <dbReference type="ARBA" id="ARBA00022475"/>
    </source>
</evidence>
<accession>A0A069ZUG8</accession>
<keyword evidence="3 6" id="KW-0812">Transmembrane</keyword>
<sequence>MTHTKRFTKFSFPLYFSKTLSWFIIGGFLAACGVHMVLAPNDLIDGGIVGLSMIAAHSFGKQFLPVFLVLFNLPFIILACKRIGKYFVVQMITAVIIFSCSVWLIEVLPEWLGMQPFVFNGSEIETIVLGGVILGAGGGLIIRHGGATDGIEILGIIINKKRGYTVGQVILFMNFFIFSLGGIVYRNWHTAFMSLLTYAVAIKVMDTVILGFEDTKSVTIITSSPRKLGNILMETLGVGLTYLHAEGGFSGEPRNLLYIVVERLQLSQLKEIVHREDPSAFIAIENLHEVINEKRTSH</sequence>
<dbReference type="Gene3D" id="3.30.70.120">
    <property type="match status" value="1"/>
</dbReference>
<keyword evidence="4 6" id="KW-1133">Transmembrane helix</keyword>
<dbReference type="EMBL" id="CP007217">
    <property type="protein sequence ID" value="AJR10569.1"/>
    <property type="molecule type" value="Genomic_DNA"/>
</dbReference>
<evidence type="ECO:0000313" key="9">
    <source>
        <dbReference type="Proteomes" id="UP000260363"/>
    </source>
</evidence>
<dbReference type="GO" id="GO:0005886">
    <property type="term" value="C:plasma membrane"/>
    <property type="evidence" value="ECO:0007669"/>
    <property type="project" value="UniProtKB-SubCell"/>
</dbReference>
<dbReference type="Pfam" id="PF10035">
    <property type="entry name" value="DUF2179"/>
    <property type="match status" value="1"/>
</dbReference>
<dbReference type="PATRIC" id="fig|83560.10.peg.506"/>
<dbReference type="PIRSF" id="PIRSF006483">
    <property type="entry name" value="Membrane_protein_YitT"/>
    <property type="match status" value="1"/>
</dbReference>
<reference evidence="8 9" key="1">
    <citation type="submission" date="2014-02" db="EMBL/GenBank/DDBJ databases">
        <authorList>
            <person name="Chen C."/>
            <person name="Conrad T.A."/>
            <person name="Zhou Z."/>
            <person name="Lai Z."/>
            <person name="Zhong G."/>
        </authorList>
    </citation>
    <scope>NUCLEOTIDE SEQUENCE [LARGE SCALE GENOMIC DNA]</scope>
    <source>
        <strain evidence="8 9">Nigg3-28</strain>
    </source>
</reference>
<dbReference type="InterPro" id="IPR051461">
    <property type="entry name" value="UPF0750_membrane"/>
</dbReference>
<dbReference type="PANTHER" id="PTHR33545:SF5">
    <property type="entry name" value="UPF0750 MEMBRANE PROTEIN YITT"/>
    <property type="match status" value="1"/>
</dbReference>
<dbReference type="GeneID" id="1245852"/>
<feature type="transmembrane region" description="Helical" evidence="6">
    <location>
        <begin position="124"/>
        <end position="142"/>
    </location>
</feature>
<proteinExistence type="predicted"/>
<organism evidence="8 9">
    <name type="scientific">Chlamydia muridarum</name>
    <dbReference type="NCBI Taxonomy" id="83560"/>
    <lineage>
        <taxon>Bacteria</taxon>
        <taxon>Pseudomonadati</taxon>
        <taxon>Chlamydiota</taxon>
        <taxon>Chlamydiia</taxon>
        <taxon>Chlamydiales</taxon>
        <taxon>Chlamydiaceae</taxon>
        <taxon>Chlamydia/Chlamydophila group</taxon>
        <taxon>Chlamydia</taxon>
    </lineage>
</organism>
<dbReference type="KEGG" id="cmm:NC80_02470"/>
<evidence type="ECO:0000256" key="5">
    <source>
        <dbReference type="ARBA" id="ARBA00023136"/>
    </source>
</evidence>
<dbReference type="AlphaFoldDB" id="A0A069ZUG8"/>
<dbReference type="Pfam" id="PF02588">
    <property type="entry name" value="YitT_membrane"/>
    <property type="match status" value="1"/>
</dbReference>
<dbReference type="InterPro" id="IPR019264">
    <property type="entry name" value="DUF2179"/>
</dbReference>
<dbReference type="OMA" id="FILAWFK"/>
<evidence type="ECO:0000256" key="4">
    <source>
        <dbReference type="ARBA" id="ARBA00022989"/>
    </source>
</evidence>
<evidence type="ECO:0000256" key="3">
    <source>
        <dbReference type="ARBA" id="ARBA00022692"/>
    </source>
</evidence>
<feature type="transmembrane region" description="Helical" evidence="6">
    <location>
        <begin position="86"/>
        <end position="104"/>
    </location>
</feature>
<comment type="subcellular location">
    <subcellularLocation>
        <location evidence="1">Cell membrane</location>
        <topology evidence="1">Multi-pass membrane protein</topology>
    </subcellularLocation>
</comment>
<gene>
    <name evidence="8" type="ORF">BD36_02655</name>
</gene>
<feature type="transmembrane region" description="Helical" evidence="6">
    <location>
        <begin position="163"/>
        <end position="185"/>
    </location>
</feature>
<evidence type="ECO:0000259" key="7">
    <source>
        <dbReference type="Pfam" id="PF10035"/>
    </source>
</evidence>
<feature type="transmembrane region" description="Helical" evidence="6">
    <location>
        <begin position="59"/>
        <end position="79"/>
    </location>
</feature>
<feature type="transmembrane region" description="Helical" evidence="6">
    <location>
        <begin position="20"/>
        <end position="39"/>
    </location>
</feature>
<evidence type="ECO:0000313" key="8">
    <source>
        <dbReference type="EMBL" id="AJR10569.1"/>
    </source>
</evidence>
<dbReference type="InterPro" id="IPR003740">
    <property type="entry name" value="YitT"/>
</dbReference>
<dbReference type="PANTHER" id="PTHR33545">
    <property type="entry name" value="UPF0750 MEMBRANE PROTEIN YITT-RELATED"/>
    <property type="match status" value="1"/>
</dbReference>
<feature type="domain" description="DUF2179" evidence="7">
    <location>
        <begin position="239"/>
        <end position="291"/>
    </location>
</feature>
<name>A0A069ZUG8_CHLMR</name>
<feature type="transmembrane region" description="Helical" evidence="6">
    <location>
        <begin position="191"/>
        <end position="212"/>
    </location>
</feature>
<dbReference type="KEGG" id="cmg:NC81_02485"/>
<dbReference type="KEGG" id="cmx:DNC_02490"/>
<dbReference type="PROSITE" id="PS51257">
    <property type="entry name" value="PROKAR_LIPOPROTEIN"/>
    <property type="match status" value="1"/>
</dbReference>
<dbReference type="Proteomes" id="UP000260363">
    <property type="component" value="Chromosome"/>
</dbReference>
<keyword evidence="2" id="KW-1003">Cell membrane</keyword>
<dbReference type="CDD" id="cd16380">
    <property type="entry name" value="YitT_C"/>
    <property type="match status" value="1"/>
</dbReference>
<protein>
    <recommendedName>
        <fullName evidence="7">DUF2179 domain-containing protein</fullName>
    </recommendedName>
</protein>
<evidence type="ECO:0000256" key="1">
    <source>
        <dbReference type="ARBA" id="ARBA00004651"/>
    </source>
</evidence>